<evidence type="ECO:0000256" key="4">
    <source>
        <dbReference type="ARBA" id="ARBA00022989"/>
    </source>
</evidence>
<keyword evidence="4" id="KW-1133">Transmembrane helix</keyword>
<keyword evidence="3" id="KW-0812">Transmembrane</keyword>
<evidence type="ECO:0000256" key="1">
    <source>
        <dbReference type="ARBA" id="ARBA00004141"/>
    </source>
</evidence>
<evidence type="ECO:0000313" key="6">
    <source>
        <dbReference type="EMBL" id="VDO64606.1"/>
    </source>
</evidence>
<protein>
    <submittedName>
        <fullName evidence="8">Cation_ATPase_C domain-containing protein</fullName>
    </submittedName>
</protein>
<dbReference type="PANTHER" id="PTHR22945:SF90">
    <property type="entry name" value="G_PROTEIN_RECEP_F1_2 DOMAIN-CONTAINING PROTEIN"/>
    <property type="match status" value="1"/>
</dbReference>
<keyword evidence="7" id="KW-1185">Reference proteome</keyword>
<comment type="similarity">
    <text evidence="2">Belongs to the nematode receptor-like protein srd family.</text>
</comment>
<dbReference type="Pfam" id="PF10317">
    <property type="entry name" value="7TM_GPCR_Srd"/>
    <property type="match status" value="1"/>
</dbReference>
<dbReference type="InterPro" id="IPR019421">
    <property type="entry name" value="7TM_GPCR_serpentine_rcpt_Srd"/>
</dbReference>
<evidence type="ECO:0000313" key="8">
    <source>
        <dbReference type="WBParaSite" id="HPBE_0000544901-mRNA-1"/>
    </source>
</evidence>
<dbReference type="Proteomes" id="UP000050761">
    <property type="component" value="Unassembled WGS sequence"/>
</dbReference>
<evidence type="ECO:0000256" key="3">
    <source>
        <dbReference type="ARBA" id="ARBA00022692"/>
    </source>
</evidence>
<dbReference type="GO" id="GO:0016020">
    <property type="term" value="C:membrane"/>
    <property type="evidence" value="ECO:0007669"/>
    <property type="project" value="UniProtKB-SubCell"/>
</dbReference>
<proteinExistence type="inferred from homology"/>
<accession>A0A3P7WVB9</accession>
<gene>
    <name evidence="6" type="ORF">HPBE_LOCUS5450</name>
</gene>
<reference evidence="8" key="2">
    <citation type="submission" date="2019-09" db="UniProtKB">
        <authorList>
            <consortium name="WormBaseParasite"/>
        </authorList>
    </citation>
    <scope>IDENTIFICATION</scope>
</reference>
<evidence type="ECO:0000313" key="7">
    <source>
        <dbReference type="Proteomes" id="UP000050761"/>
    </source>
</evidence>
<comment type="subcellular location">
    <subcellularLocation>
        <location evidence="1">Membrane</location>
        <topology evidence="1">Multi-pass membrane protein</topology>
    </subcellularLocation>
</comment>
<evidence type="ECO:0000256" key="2">
    <source>
        <dbReference type="ARBA" id="ARBA00009166"/>
    </source>
</evidence>
<dbReference type="WBParaSite" id="HPBE_0000544901-mRNA-1">
    <property type="protein sequence ID" value="HPBE_0000544901-mRNA-1"/>
    <property type="gene ID" value="HPBE_0000544901"/>
</dbReference>
<reference evidence="6 7" key="1">
    <citation type="submission" date="2018-11" db="EMBL/GenBank/DDBJ databases">
        <authorList>
            <consortium name="Pathogen Informatics"/>
        </authorList>
    </citation>
    <scope>NUCLEOTIDE SEQUENCE [LARGE SCALE GENOMIC DNA]</scope>
</reference>
<evidence type="ECO:0000256" key="5">
    <source>
        <dbReference type="ARBA" id="ARBA00023136"/>
    </source>
</evidence>
<dbReference type="PANTHER" id="PTHR22945">
    <property type="entry name" value="SERPENTINE RECEPTOR, CLASS D DELTA"/>
    <property type="match status" value="1"/>
</dbReference>
<dbReference type="OrthoDB" id="5859769at2759"/>
<dbReference type="EMBL" id="UZAH01025473">
    <property type="protein sequence ID" value="VDO64606.1"/>
    <property type="molecule type" value="Genomic_DNA"/>
</dbReference>
<organism evidence="7 8">
    <name type="scientific">Heligmosomoides polygyrus</name>
    <name type="common">Parasitic roundworm</name>
    <dbReference type="NCBI Taxonomy" id="6339"/>
    <lineage>
        <taxon>Eukaryota</taxon>
        <taxon>Metazoa</taxon>
        <taxon>Ecdysozoa</taxon>
        <taxon>Nematoda</taxon>
        <taxon>Chromadorea</taxon>
        <taxon>Rhabditida</taxon>
        <taxon>Rhabditina</taxon>
        <taxon>Rhabditomorpha</taxon>
        <taxon>Strongyloidea</taxon>
        <taxon>Heligmosomidae</taxon>
        <taxon>Heligmosomoides</taxon>
    </lineage>
</organism>
<sequence length="191" mass="21896">GVEESIQIFAFVGKTSTAIDCKRYDRGTSFFFQVSFFFAGDSAADVKAVIVRKFGYNLDDGCVSGVLNINRWNALFTIFHMTLPKSYCEKKLSSLRTVSDSYRQLHSNLLKALTYHACLPIFFVLASVSYSINQLNILHHPILEYSVIVVDFIPMLSPLTSFRFVGPYREWIRDKILRRPSSMRTKLKSRI</sequence>
<name>A0A183FFV4_HELPZ</name>
<keyword evidence="5" id="KW-0472">Membrane</keyword>
<dbReference type="AlphaFoldDB" id="A0A183FFV4"/>
<accession>A0A183FFV4</accession>
<dbReference type="InterPro" id="IPR050920">
    <property type="entry name" value="Nematode_rcpt-like_delta"/>
</dbReference>